<organism evidence="1 2">
    <name type="scientific">Willisornis vidua</name>
    <name type="common">Xingu scale-backed antbird</name>
    <dbReference type="NCBI Taxonomy" id="1566151"/>
    <lineage>
        <taxon>Eukaryota</taxon>
        <taxon>Metazoa</taxon>
        <taxon>Chordata</taxon>
        <taxon>Craniata</taxon>
        <taxon>Vertebrata</taxon>
        <taxon>Euteleostomi</taxon>
        <taxon>Archelosauria</taxon>
        <taxon>Archosauria</taxon>
        <taxon>Dinosauria</taxon>
        <taxon>Saurischia</taxon>
        <taxon>Theropoda</taxon>
        <taxon>Coelurosauria</taxon>
        <taxon>Aves</taxon>
        <taxon>Neognathae</taxon>
        <taxon>Neoaves</taxon>
        <taxon>Telluraves</taxon>
        <taxon>Australaves</taxon>
        <taxon>Passeriformes</taxon>
        <taxon>Thamnophilidae</taxon>
        <taxon>Willisornis</taxon>
    </lineage>
</organism>
<proteinExistence type="predicted"/>
<evidence type="ECO:0000313" key="1">
    <source>
        <dbReference type="EMBL" id="KAJ7428829.1"/>
    </source>
</evidence>
<comment type="caution">
    <text evidence="1">The sequence shown here is derived from an EMBL/GenBank/DDBJ whole genome shotgun (WGS) entry which is preliminary data.</text>
</comment>
<reference evidence="1" key="1">
    <citation type="submission" date="2019-10" db="EMBL/GenBank/DDBJ databases">
        <authorList>
            <person name="Soares A.E.R."/>
            <person name="Aleixo A."/>
            <person name="Schneider P."/>
            <person name="Miyaki C.Y."/>
            <person name="Schneider M.P."/>
            <person name="Mello C."/>
            <person name="Vasconcelos A.T.R."/>
        </authorList>
    </citation>
    <scope>NUCLEOTIDE SEQUENCE</scope>
    <source>
        <tissue evidence="1">Muscle</tissue>
    </source>
</reference>
<evidence type="ECO:0000313" key="2">
    <source>
        <dbReference type="Proteomes" id="UP001145742"/>
    </source>
</evidence>
<dbReference type="Proteomes" id="UP001145742">
    <property type="component" value="Unassembled WGS sequence"/>
</dbReference>
<protein>
    <submittedName>
        <fullName evidence="1">Cytochrome c oxidase assembly factor 5-like protein</fullName>
    </submittedName>
</protein>
<gene>
    <name evidence="1" type="ORF">WISP_00643</name>
</gene>
<sequence>MPRYYEDKEQDGRACSGVREDLRQCLLESPCVLRVLSWSLSGTIPWQFNASLPSHPVTSRMLSRVSPG</sequence>
<accession>A0ABQ9DVC7</accession>
<keyword evidence="2" id="KW-1185">Reference proteome</keyword>
<name>A0ABQ9DVC7_9PASS</name>
<dbReference type="EMBL" id="WHWB01010809">
    <property type="protein sequence ID" value="KAJ7428829.1"/>
    <property type="molecule type" value="Genomic_DNA"/>
</dbReference>